<dbReference type="Proteomes" id="UP000606991">
    <property type="component" value="Unassembled WGS sequence"/>
</dbReference>
<dbReference type="RefSeq" id="WP_337311947.1">
    <property type="nucleotide sequence ID" value="NZ_JAEKNS010000100.1"/>
</dbReference>
<gene>
    <name evidence="3" type="ORF">DLM65_01655</name>
    <name evidence="2" type="ORF">JF886_09765</name>
</gene>
<dbReference type="AlphaFoldDB" id="A0A2W5ZKE5"/>
<accession>A0A934MZV5</accession>
<dbReference type="CDD" id="cd02035">
    <property type="entry name" value="ArsA"/>
    <property type="match status" value="1"/>
</dbReference>
<dbReference type="SUPFAM" id="SSF52540">
    <property type="entry name" value="P-loop containing nucleoside triphosphate hydrolases"/>
    <property type="match status" value="1"/>
</dbReference>
<dbReference type="EMBL" id="JAEKNS010000100">
    <property type="protein sequence ID" value="MBJ7595130.1"/>
    <property type="molecule type" value="Genomic_DNA"/>
</dbReference>
<dbReference type="EMBL" id="QHBU01000033">
    <property type="protein sequence ID" value="PZR83515.1"/>
    <property type="molecule type" value="Genomic_DNA"/>
</dbReference>
<name>A0A2W5ZKE5_9BACT</name>
<accession>A0A2W5ZKE5</accession>
<evidence type="ECO:0000313" key="5">
    <source>
        <dbReference type="Proteomes" id="UP000606991"/>
    </source>
</evidence>
<evidence type="ECO:0000313" key="4">
    <source>
        <dbReference type="Proteomes" id="UP000248724"/>
    </source>
</evidence>
<reference evidence="2 5" key="3">
    <citation type="submission" date="2020-10" db="EMBL/GenBank/DDBJ databases">
        <title>Ca. Dormibacterota MAGs.</title>
        <authorList>
            <person name="Montgomery K."/>
        </authorList>
    </citation>
    <scope>NUCLEOTIDE SEQUENCE [LARGE SCALE GENOMIC DNA]</scope>
    <source>
        <strain evidence="2">SC8812_S17_18</strain>
    </source>
</reference>
<evidence type="ECO:0000313" key="2">
    <source>
        <dbReference type="EMBL" id="MBJ7595130.1"/>
    </source>
</evidence>
<dbReference type="GO" id="GO:0005524">
    <property type="term" value="F:ATP binding"/>
    <property type="evidence" value="ECO:0007669"/>
    <property type="project" value="InterPro"/>
</dbReference>
<reference evidence="3" key="2">
    <citation type="submission" date="2018-05" db="EMBL/GenBank/DDBJ databases">
        <authorList>
            <person name="Ferrari B."/>
        </authorList>
    </citation>
    <scope>NUCLEOTIDE SEQUENCE</scope>
    <source>
        <strain evidence="3">RRmetagenome_bin12</strain>
    </source>
</reference>
<evidence type="ECO:0000313" key="3">
    <source>
        <dbReference type="EMBL" id="PZR83515.1"/>
    </source>
</evidence>
<dbReference type="Proteomes" id="UP000248724">
    <property type="component" value="Unassembled WGS sequence"/>
</dbReference>
<sequence>MSAVRARRRASDQPADADTLVGQLENLEVIICCGSGGVGKTTISAALGLAIAQRSDRRVLVLTVDPARRLATALGLREIGTEPVKVSRARLRRAGIEVEGELVAAMLDMKSTFDRMVTRMAPTRQDAQRILNNRFYKGISDSFVGSHEYMAMEALYELHEAGEYDTLIIDTPPSRNALDFLEAPNRLTDFVGTKLLSWLSGPTLFGFHAVNVAAAPFLRMADRLLGADVLTEVAEFVGDLQKIYGRVQQRARAVYKLLRSPQVGFVVVTTLEPAPFAEAEFFTSRLREYRMPLRGVVVNRTLPDSLRDRTALATASALADDERLATWLSQRLGHRVPSEALRAIGERWLQFHAIAERDARQLSRLERLGSVEAARIPLFSEDANELDGLARIAALL</sequence>
<dbReference type="PANTHER" id="PTHR10803">
    <property type="entry name" value="ARSENICAL PUMP-DRIVING ATPASE ARSENITE-TRANSLOCATING ATPASE"/>
    <property type="match status" value="1"/>
</dbReference>
<dbReference type="Gene3D" id="3.40.50.300">
    <property type="entry name" value="P-loop containing nucleotide triphosphate hydrolases"/>
    <property type="match status" value="1"/>
</dbReference>
<dbReference type="InterPro" id="IPR027417">
    <property type="entry name" value="P-loop_NTPase"/>
</dbReference>
<dbReference type="GO" id="GO:0016887">
    <property type="term" value="F:ATP hydrolysis activity"/>
    <property type="evidence" value="ECO:0007669"/>
    <property type="project" value="InterPro"/>
</dbReference>
<dbReference type="InterPro" id="IPR016300">
    <property type="entry name" value="ATPase_ArsA/GET3"/>
</dbReference>
<comment type="caution">
    <text evidence="3">The sequence shown here is derived from an EMBL/GenBank/DDBJ whole genome shotgun (WGS) entry which is preliminary data.</text>
</comment>
<dbReference type="PANTHER" id="PTHR10803:SF26">
    <property type="entry name" value="ANION TRANSPORTER ATPASE-RELATED"/>
    <property type="match status" value="1"/>
</dbReference>
<organism evidence="3 4">
    <name type="scientific">Candidatus Aeolococcus gillhamiae</name>
    <dbReference type="NCBI Taxonomy" id="3127015"/>
    <lineage>
        <taxon>Bacteria</taxon>
        <taxon>Bacillati</taxon>
        <taxon>Candidatus Dormiibacterota</taxon>
        <taxon>Candidatus Dormibacteria</taxon>
        <taxon>Candidatus Aeolococcales</taxon>
        <taxon>Candidatus Aeolococcaceae</taxon>
        <taxon>Candidatus Aeolococcus</taxon>
    </lineage>
</organism>
<feature type="domain" description="ArsA/GET3 Anion-transporting ATPase-like" evidence="1">
    <location>
        <begin position="28"/>
        <end position="308"/>
    </location>
</feature>
<dbReference type="InterPro" id="IPR025723">
    <property type="entry name" value="ArsA/GET3_ATPase-like"/>
</dbReference>
<reference evidence="3 4" key="1">
    <citation type="journal article" date="2017" name="Nature">
        <title>Atmospheric trace gases support primary production in Antarctic desert surface soil.</title>
        <authorList>
            <person name="Ji M."/>
            <person name="Greening C."/>
            <person name="Vanwonterghem I."/>
            <person name="Carere C.R."/>
            <person name="Bay S.K."/>
            <person name="Steen J.A."/>
            <person name="Montgomery K."/>
            <person name="Lines T."/>
            <person name="Beardall J."/>
            <person name="van Dorst J."/>
            <person name="Snape I."/>
            <person name="Stott M.B."/>
            <person name="Hugenholtz P."/>
            <person name="Ferrari B.C."/>
        </authorList>
    </citation>
    <scope>NUCLEOTIDE SEQUENCE [LARGE SCALE GENOMIC DNA]</scope>
    <source>
        <strain evidence="3">RRmetagenome_bin12</strain>
    </source>
</reference>
<proteinExistence type="predicted"/>
<dbReference type="Pfam" id="PF02374">
    <property type="entry name" value="ArsA_ATPase"/>
    <property type="match status" value="1"/>
</dbReference>
<evidence type="ECO:0000259" key="1">
    <source>
        <dbReference type="Pfam" id="PF02374"/>
    </source>
</evidence>
<protein>
    <submittedName>
        <fullName evidence="2 3">ATPase</fullName>
    </submittedName>
</protein>